<name>A0A822XN37_NELNU</name>
<keyword evidence="2" id="KW-1185">Reference proteome</keyword>
<gene>
    <name evidence="1" type="ORF">HUJ06_024497</name>
</gene>
<sequence>MDFNNVIYDCNVGDYCITMKVFICMYTYSYMFCSLSPLYVRHDISTFCFSDDEEGPSVSDPVHGYSNTNEKIHAKLVCLLSFSMIMEPLDHFLHGFIVSVK</sequence>
<organism evidence="1 2">
    <name type="scientific">Nelumbo nucifera</name>
    <name type="common">Sacred lotus</name>
    <dbReference type="NCBI Taxonomy" id="4432"/>
    <lineage>
        <taxon>Eukaryota</taxon>
        <taxon>Viridiplantae</taxon>
        <taxon>Streptophyta</taxon>
        <taxon>Embryophyta</taxon>
        <taxon>Tracheophyta</taxon>
        <taxon>Spermatophyta</taxon>
        <taxon>Magnoliopsida</taxon>
        <taxon>Proteales</taxon>
        <taxon>Nelumbonaceae</taxon>
        <taxon>Nelumbo</taxon>
    </lineage>
</organism>
<reference evidence="1 2" key="1">
    <citation type="journal article" date="2020" name="Mol. Biol. Evol.">
        <title>Distinct Expression and Methylation Patterns for Genes with Different Fates following a Single Whole-Genome Duplication in Flowering Plants.</title>
        <authorList>
            <person name="Shi T."/>
            <person name="Rahmani R.S."/>
            <person name="Gugger P.F."/>
            <person name="Wang M."/>
            <person name="Li H."/>
            <person name="Zhang Y."/>
            <person name="Li Z."/>
            <person name="Wang Q."/>
            <person name="Van de Peer Y."/>
            <person name="Marchal K."/>
            <person name="Chen J."/>
        </authorList>
    </citation>
    <scope>NUCLEOTIDE SEQUENCE [LARGE SCALE GENOMIC DNA]</scope>
    <source>
        <tissue evidence="1">Leaf</tissue>
    </source>
</reference>
<evidence type="ECO:0000313" key="1">
    <source>
        <dbReference type="EMBL" id="DAD23034.1"/>
    </source>
</evidence>
<dbReference type="EMBL" id="DUZY01000001">
    <property type="protein sequence ID" value="DAD23034.1"/>
    <property type="molecule type" value="Genomic_DNA"/>
</dbReference>
<proteinExistence type="predicted"/>
<protein>
    <submittedName>
        <fullName evidence="1">Uncharacterized protein</fullName>
    </submittedName>
</protein>
<evidence type="ECO:0000313" key="2">
    <source>
        <dbReference type="Proteomes" id="UP000607653"/>
    </source>
</evidence>
<dbReference type="Proteomes" id="UP000607653">
    <property type="component" value="Unassembled WGS sequence"/>
</dbReference>
<comment type="caution">
    <text evidence="1">The sequence shown here is derived from an EMBL/GenBank/DDBJ whole genome shotgun (WGS) entry which is preliminary data.</text>
</comment>
<accession>A0A822XN37</accession>
<dbReference type="AlphaFoldDB" id="A0A822XN37"/>